<dbReference type="KEGG" id="clup:CLUP02_13835"/>
<dbReference type="Proteomes" id="UP000830671">
    <property type="component" value="Chromosome 7"/>
</dbReference>
<protein>
    <submittedName>
        <fullName evidence="1">Uncharacterized protein</fullName>
    </submittedName>
</protein>
<sequence>MEAKRRVLSVLATALMLRSPECIGNASVLRFSTGPIAATATVTHLQSEKPRCRLDRDDAALSKLPVFYPTVETSRLFTRILGRWADGGGLRSASHWPNEVKNSPTTPAHIAASSQPPVSLSYSSTCLAFPSESRQFSATPPPPPTALQRRTCKCNRSPARHSVRGTTVPLRWEISARSFFIIGWHFTTVTPDHSPTPSLPVTQSPGPDFGAIPKKIDISPPRLKLSVVLVADPVRPASLPSICFPSLSPPAAISPHRVRSAKPGAVTLLFFVSGAVFPRFVLNRGRPSHLSSENTAAHWFPDRSPLLTKTTSTAAYLIPAKISPRFAFVVRPTHKAKAMVKAHIMPTFADQLDTYEKPTMVPMSRVAASAIQIRPTATNDLNEMLENTLPVPANRLGAVSRESRPLLALSGKLNPSRLPRSVLTFHQALAMAARASSSLNLPKSSGRCTYSVAAKAGTEFIEALPDTGAQFNIISAHLAQKLRLEPKPHTERLIQLPTGGDVLSPGCLEAPSFVANGSACALLGMRGGASMVSLIDSLSALPDTGSDVMVMSKAYAISRGFNIDRNLQNFLDLELADGSEAFTCGLVRGVDWTFAASRQSVKCDFYVLEDLCTNVVLTNDFLFGLDVFSTESEFLSKLSYSEDYSELLLISLKGNCPAELPPHEDLANIDLTSADAFSRQRVLAELYHRDEVDNLIDALDPGDQETARRTEFERRRVWEELLQRHQQRQFAAQLNEARRQ</sequence>
<dbReference type="CDD" id="cd00303">
    <property type="entry name" value="retropepsin_like"/>
    <property type="match status" value="2"/>
</dbReference>
<proteinExistence type="predicted"/>
<name>A0A9Q8WMI0_9PEZI</name>
<dbReference type="InterPro" id="IPR021109">
    <property type="entry name" value="Peptidase_aspartic_dom_sf"/>
</dbReference>
<gene>
    <name evidence="1" type="ORF">CLUP02_13835</name>
</gene>
<evidence type="ECO:0000313" key="2">
    <source>
        <dbReference type="Proteomes" id="UP000830671"/>
    </source>
</evidence>
<reference evidence="1" key="1">
    <citation type="journal article" date="2021" name="Mol. Plant Microbe Interact.">
        <title>Complete Genome Sequence of the Plant-Pathogenic Fungus Colletotrichum lupini.</title>
        <authorList>
            <person name="Baroncelli R."/>
            <person name="Pensec F."/>
            <person name="Da Lio D."/>
            <person name="Boufleur T."/>
            <person name="Vicente I."/>
            <person name="Sarrocco S."/>
            <person name="Picot A."/>
            <person name="Baraldi E."/>
            <person name="Sukno S."/>
            <person name="Thon M."/>
            <person name="Le Floch G."/>
        </authorList>
    </citation>
    <scope>NUCLEOTIDE SEQUENCE</scope>
    <source>
        <strain evidence="1">IMI 504893</strain>
    </source>
</reference>
<organism evidence="1 2">
    <name type="scientific">Colletotrichum lupini</name>
    <dbReference type="NCBI Taxonomy" id="145971"/>
    <lineage>
        <taxon>Eukaryota</taxon>
        <taxon>Fungi</taxon>
        <taxon>Dikarya</taxon>
        <taxon>Ascomycota</taxon>
        <taxon>Pezizomycotina</taxon>
        <taxon>Sordariomycetes</taxon>
        <taxon>Hypocreomycetidae</taxon>
        <taxon>Glomerellales</taxon>
        <taxon>Glomerellaceae</taxon>
        <taxon>Colletotrichum</taxon>
        <taxon>Colletotrichum acutatum species complex</taxon>
    </lineage>
</organism>
<dbReference type="EMBL" id="CP019479">
    <property type="protein sequence ID" value="UQC88312.1"/>
    <property type="molecule type" value="Genomic_DNA"/>
</dbReference>
<dbReference type="Gene3D" id="2.40.70.10">
    <property type="entry name" value="Acid Proteases"/>
    <property type="match status" value="1"/>
</dbReference>
<dbReference type="GeneID" id="73347782"/>
<keyword evidence="2" id="KW-1185">Reference proteome</keyword>
<dbReference type="AlphaFoldDB" id="A0A9Q8WMI0"/>
<dbReference type="RefSeq" id="XP_049149918.1">
    <property type="nucleotide sequence ID" value="XM_049292772.1"/>
</dbReference>
<evidence type="ECO:0000313" key="1">
    <source>
        <dbReference type="EMBL" id="UQC88312.1"/>
    </source>
</evidence>
<accession>A0A9Q8WMI0</accession>